<keyword evidence="3 7" id="KW-0028">Amino-acid biosynthesis</keyword>
<dbReference type="InterPro" id="IPR037535">
    <property type="entry name" value="LysY"/>
</dbReference>
<accession>A0A3R9QPV9</accession>
<keyword evidence="2 7" id="KW-0055">Arginine biosynthesis</keyword>
<dbReference type="GO" id="GO:0070401">
    <property type="term" value="F:NADP+ binding"/>
    <property type="evidence" value="ECO:0007669"/>
    <property type="project" value="InterPro"/>
</dbReference>
<comment type="function">
    <text evidence="7">Involved in both the arginine and lysine biosynthetic pathways.</text>
</comment>
<comment type="caution">
    <text evidence="10">The sequence shown here is derived from an EMBL/GenBank/DDBJ whole genome shotgun (WGS) entry which is preliminary data.</text>
</comment>
<feature type="binding site" evidence="7">
    <location>
        <begin position="9"/>
        <end position="12"/>
    </location>
    <ligand>
        <name>NADP(+)</name>
        <dbReference type="ChEBI" id="CHEBI:58349"/>
    </ligand>
</feature>
<comment type="pathway">
    <text evidence="7">Amino-acid biosynthesis; L-arginine biosynthesis.</text>
</comment>
<dbReference type="GO" id="GO:0019878">
    <property type="term" value="P:lysine biosynthetic process via aminoadipic acid"/>
    <property type="evidence" value="ECO:0007669"/>
    <property type="project" value="UniProtKB-UniRule"/>
</dbReference>
<name>A0A3R9QPV9_9CREN</name>
<comment type="subcellular location">
    <subcellularLocation>
        <location evidence="7">Cytoplasm</location>
    </subcellularLocation>
</comment>
<evidence type="ECO:0000256" key="2">
    <source>
        <dbReference type="ARBA" id="ARBA00022571"/>
    </source>
</evidence>
<evidence type="ECO:0000259" key="9">
    <source>
        <dbReference type="SMART" id="SM00859"/>
    </source>
</evidence>
<evidence type="ECO:0000313" key="10">
    <source>
        <dbReference type="EMBL" id="RSN67479.1"/>
    </source>
</evidence>
<dbReference type="AlphaFoldDB" id="A0A3R9QPV9"/>
<dbReference type="SMART" id="SM00859">
    <property type="entry name" value="Semialdhyde_dh"/>
    <property type="match status" value="1"/>
</dbReference>
<dbReference type="CDD" id="cd23939">
    <property type="entry name" value="AGPR_1_C_LysY"/>
    <property type="match status" value="1"/>
</dbReference>
<keyword evidence="6 7" id="KW-0457">Lysine biosynthesis</keyword>
<dbReference type="InterPro" id="IPR000706">
    <property type="entry name" value="AGPR_type-1"/>
</dbReference>
<dbReference type="PANTHER" id="PTHR32338">
    <property type="entry name" value="N-ACETYL-GAMMA-GLUTAMYL-PHOSPHATE REDUCTASE, CHLOROPLASTIC-RELATED-RELATED"/>
    <property type="match status" value="1"/>
</dbReference>
<dbReference type="SUPFAM" id="SSF51735">
    <property type="entry name" value="NAD(P)-binding Rossmann-fold domains"/>
    <property type="match status" value="1"/>
</dbReference>
<dbReference type="UniPathway" id="UPA00068"/>
<dbReference type="HAMAP" id="MF_00150">
    <property type="entry name" value="ArgC_type1"/>
    <property type="match status" value="1"/>
</dbReference>
<evidence type="ECO:0000256" key="4">
    <source>
        <dbReference type="ARBA" id="ARBA00022857"/>
    </source>
</evidence>
<dbReference type="PANTHER" id="PTHR32338:SF11">
    <property type="entry name" value="[LYSW]-L-2-AMINOADIPATE_[LYSW]-L-GLUTAMATE PHOSPHATE REDUCTASE-RELATED"/>
    <property type="match status" value="1"/>
</dbReference>
<dbReference type="CDD" id="cd17895">
    <property type="entry name" value="AGPR_1_N"/>
    <property type="match status" value="1"/>
</dbReference>
<evidence type="ECO:0000313" key="11">
    <source>
        <dbReference type="Proteomes" id="UP000278149"/>
    </source>
</evidence>
<feature type="active site" evidence="7">
    <location>
        <position position="148"/>
    </location>
</feature>
<keyword evidence="4 7" id="KW-0521">NADP</keyword>
<dbReference type="EC" id="1.2.1.106" evidence="7"/>
<comment type="pathway">
    <text evidence="7">Amino-acid biosynthesis; L-lysine biosynthesis via AAA pathway; L-lysine from L-alpha-aminoadipate (Thermus route): step 3/5.</text>
</comment>
<dbReference type="UniPathway" id="UPA00033">
    <property type="reaction ID" value="UER00037"/>
</dbReference>
<evidence type="ECO:0000256" key="8">
    <source>
        <dbReference type="SAM" id="MobiDB-lite"/>
    </source>
</evidence>
<feature type="binding site" evidence="7">
    <location>
        <position position="306"/>
    </location>
    <ligand>
        <name>NADP(+)</name>
        <dbReference type="ChEBI" id="CHEBI:58349"/>
    </ligand>
</feature>
<dbReference type="Pfam" id="PF01118">
    <property type="entry name" value="Semialdhyde_dh"/>
    <property type="match status" value="1"/>
</dbReference>
<comment type="catalytic activity">
    <reaction evidence="7">
        <text>[amino-group carrier protein]-C-terminal-gamma-(L-glutamyl-5-semialdehyde)-L-glutamate + phosphate + NADP(+) = [amino-group carrier protein]-C-terminal-gamma-(5-phospho-L-glutamyl)-L-glutamate + NADPH + H(+)</text>
        <dbReference type="Rhea" id="RHEA:52668"/>
        <dbReference type="Rhea" id="RHEA-COMP:13313"/>
        <dbReference type="Rhea" id="RHEA-COMP:13327"/>
        <dbReference type="ChEBI" id="CHEBI:15378"/>
        <dbReference type="ChEBI" id="CHEBI:43474"/>
        <dbReference type="ChEBI" id="CHEBI:57783"/>
        <dbReference type="ChEBI" id="CHEBI:58349"/>
        <dbReference type="ChEBI" id="CHEBI:136717"/>
        <dbReference type="ChEBI" id="CHEBI:136761"/>
        <dbReference type="EC" id="1.2.1.106"/>
    </reaction>
</comment>
<dbReference type="Gene3D" id="3.30.360.10">
    <property type="entry name" value="Dihydrodipicolinate Reductase, domain 2"/>
    <property type="match status" value="1"/>
</dbReference>
<evidence type="ECO:0000256" key="5">
    <source>
        <dbReference type="ARBA" id="ARBA00023002"/>
    </source>
</evidence>
<dbReference type="InterPro" id="IPR036291">
    <property type="entry name" value="NAD(P)-bd_dom_sf"/>
</dbReference>
<comment type="catalytic activity">
    <reaction evidence="7">
        <text>[amino-group carrier protein]-C-terminal-N-(1-carboxy-5-oxopentan-1-yl)-L-glutamine + phosphate + NADP(+) = [amino-group carrier protein]-C-terminal-N-(1-carboxy-5-phosphooxy-5-oxopentan-1-yl)-L-glutamine + NADPH + H(+)</text>
        <dbReference type="Rhea" id="RHEA:41948"/>
        <dbReference type="Rhea" id="RHEA-COMP:9712"/>
        <dbReference type="Rhea" id="RHEA-COMP:9714"/>
        <dbReference type="ChEBI" id="CHEBI:15378"/>
        <dbReference type="ChEBI" id="CHEBI:43474"/>
        <dbReference type="ChEBI" id="CHEBI:57783"/>
        <dbReference type="ChEBI" id="CHEBI:58349"/>
        <dbReference type="ChEBI" id="CHEBI:78499"/>
        <dbReference type="ChEBI" id="CHEBI:78501"/>
        <dbReference type="EC" id="1.2.1.103"/>
    </reaction>
</comment>
<comment type="caution">
    <text evidence="7">Lacks conserved residue(s) required for the propagation of feature annotation.</text>
</comment>
<feature type="region of interest" description="Disordered" evidence="8">
    <location>
        <begin position="176"/>
        <end position="208"/>
    </location>
</feature>
<protein>
    <recommendedName>
        <fullName evidence="7">Putative [LysW]-L-2-aminoadipate/[LysW]-L-glutamate phosphate reductase</fullName>
        <ecNumber evidence="7">1.2.1.103</ecNumber>
        <ecNumber evidence="7">1.2.1.106</ecNumber>
    </recommendedName>
</protein>
<dbReference type="NCBIfam" id="TIGR01850">
    <property type="entry name" value="argC"/>
    <property type="match status" value="1"/>
</dbReference>
<organism evidence="10 11">
    <name type="scientific">Candidatus Korarchaeum cryptofilum</name>
    <dbReference type="NCBI Taxonomy" id="498846"/>
    <lineage>
        <taxon>Archaea</taxon>
        <taxon>Thermoproteota</taxon>
        <taxon>Candidatus Korarchaeia</taxon>
        <taxon>Candidatus Korarchaeales</taxon>
        <taxon>Candidatus Korarchaeaceae</taxon>
        <taxon>Candidatus Korarchaeum</taxon>
    </lineage>
</organism>
<dbReference type="GO" id="GO:0005737">
    <property type="term" value="C:cytoplasm"/>
    <property type="evidence" value="ECO:0007669"/>
    <property type="project" value="UniProtKB-SubCell"/>
</dbReference>
<reference evidence="10 11" key="1">
    <citation type="submission" date="2018-10" db="EMBL/GenBank/DDBJ databases">
        <title>Co-occurring genomic capacity for anaerobic methane metabolism and dissimilatory sulfite reduction discovered in the Korarchaeota.</title>
        <authorList>
            <person name="Mckay L.J."/>
            <person name="Dlakic M."/>
            <person name="Fields M.W."/>
            <person name="Delmont T.O."/>
            <person name="Eren A.M."/>
            <person name="Jay Z.J."/>
            <person name="Klingelsmith K.B."/>
            <person name="Rusch D.B."/>
            <person name="Inskeep W.P."/>
        </authorList>
    </citation>
    <scope>NUCLEOTIDE SEQUENCE [LARGE SCALE GENOMIC DNA]</scope>
    <source>
        <strain evidence="10 11">WS</strain>
    </source>
</reference>
<dbReference type="EC" id="1.2.1.103" evidence="7"/>
<evidence type="ECO:0000256" key="3">
    <source>
        <dbReference type="ARBA" id="ARBA00022605"/>
    </source>
</evidence>
<dbReference type="GO" id="GO:0043870">
    <property type="term" value="F:N-acetyl-gamma-aminoadipyl-phosphate reductase activity"/>
    <property type="evidence" value="ECO:0007669"/>
    <property type="project" value="RHEA"/>
</dbReference>
<dbReference type="GO" id="GO:0003942">
    <property type="term" value="F:N-acetyl-gamma-glutamyl-phosphate reductase activity"/>
    <property type="evidence" value="ECO:0007669"/>
    <property type="project" value="InterPro"/>
</dbReference>
<dbReference type="InterPro" id="IPR000534">
    <property type="entry name" value="Semialdehyde_DH_NAD-bd"/>
</dbReference>
<dbReference type="InterPro" id="IPR050085">
    <property type="entry name" value="AGPR"/>
</dbReference>
<sequence length="338" mass="36959">MKVSIFGASGYTGGELLRILVNHPGIELSFLTSREYEGKPVHLVHPHLKGLLKSKFSSMSEAMRGDYDLAFLSLPPGISKDLTPKLLEVGIKVVDLSPDFRLKDPELYERWYGWKHPFPDLLERSVYGIPEFNRDGIRHSSLVAAPGCNATSTLLASAPLASLGANRLIADLKVGSSEAGSKPSKGSHHPERSHAIRPYSPSGHRHQAEVEQELRKLNASIKVSIIPHSVGAVRGSFASVYALIDVDEETLWREFAKLYSNEPFIRIMPRGTFPDVKNVIGSNFADLGFSSDEGFGRATGFAAIDNLMKGAAGQAVQCMNLMLGFKETEALLIPPLRP</sequence>
<dbReference type="InterPro" id="IPR058924">
    <property type="entry name" value="AGPR_dimerisation_dom"/>
</dbReference>
<evidence type="ECO:0000256" key="7">
    <source>
        <dbReference type="HAMAP-Rule" id="MF_02083"/>
    </source>
</evidence>
<evidence type="ECO:0000256" key="1">
    <source>
        <dbReference type="ARBA" id="ARBA00022490"/>
    </source>
</evidence>
<dbReference type="Proteomes" id="UP000278149">
    <property type="component" value="Unassembled WGS sequence"/>
</dbReference>
<dbReference type="Pfam" id="PF22698">
    <property type="entry name" value="Semialdhyde_dhC_1"/>
    <property type="match status" value="1"/>
</dbReference>
<dbReference type="Gene3D" id="3.40.50.720">
    <property type="entry name" value="NAD(P)-binding Rossmann-like Domain"/>
    <property type="match status" value="1"/>
</dbReference>
<keyword evidence="5 7" id="KW-0560">Oxidoreductase</keyword>
<feature type="domain" description="Semialdehyde dehydrogenase NAD-binding" evidence="9">
    <location>
        <begin position="2"/>
        <end position="140"/>
    </location>
</feature>
<comment type="similarity">
    <text evidence="7">Belongs to the NAGSA dehydrogenase family. Type 1 subfamily. LysY sub-subfamily.</text>
</comment>
<dbReference type="EMBL" id="RCOR01000043">
    <property type="protein sequence ID" value="RSN67479.1"/>
    <property type="molecule type" value="Genomic_DNA"/>
</dbReference>
<dbReference type="RefSeq" id="WP_125742737.1">
    <property type="nucleotide sequence ID" value="NZ_RCOR01000043.1"/>
</dbReference>
<dbReference type="HAMAP" id="MF_02083">
    <property type="entry name" value="LysY"/>
    <property type="match status" value="1"/>
</dbReference>
<dbReference type="GO" id="GO:0042450">
    <property type="term" value="P:L-arginine biosynthetic process via ornithine"/>
    <property type="evidence" value="ECO:0007669"/>
    <property type="project" value="UniProtKB-UniRule"/>
</dbReference>
<keyword evidence="1 7" id="KW-0963">Cytoplasm</keyword>
<dbReference type="GO" id="GO:0051287">
    <property type="term" value="F:NAD binding"/>
    <property type="evidence" value="ECO:0007669"/>
    <property type="project" value="InterPro"/>
</dbReference>
<evidence type="ECO:0000256" key="6">
    <source>
        <dbReference type="ARBA" id="ARBA00023154"/>
    </source>
</evidence>
<dbReference type="SUPFAM" id="SSF55347">
    <property type="entry name" value="Glyceraldehyde-3-phosphate dehydrogenase-like, C-terminal domain"/>
    <property type="match status" value="1"/>
</dbReference>
<proteinExistence type="inferred from homology"/>
<gene>
    <name evidence="7" type="primary">lysY</name>
    <name evidence="10" type="ORF">D9Q81_08360</name>
</gene>